<dbReference type="PROSITE" id="PS51257">
    <property type="entry name" value="PROKAR_LIPOPROTEIN"/>
    <property type="match status" value="1"/>
</dbReference>
<gene>
    <name evidence="1" type="ORF">I8E28_10700</name>
</gene>
<proteinExistence type="predicted"/>
<dbReference type="Pfam" id="PF11925">
    <property type="entry name" value="DUF3443"/>
    <property type="match status" value="1"/>
</dbReference>
<dbReference type="Proteomes" id="UP000617041">
    <property type="component" value="Unassembled WGS sequence"/>
</dbReference>
<evidence type="ECO:0000313" key="1">
    <source>
        <dbReference type="EMBL" id="MBK0393058.1"/>
    </source>
</evidence>
<organism evidence="1 2">
    <name type="scientific">Ramlibacter algicola</name>
    <dbReference type="NCBI Taxonomy" id="2795217"/>
    <lineage>
        <taxon>Bacteria</taxon>
        <taxon>Pseudomonadati</taxon>
        <taxon>Pseudomonadota</taxon>
        <taxon>Betaproteobacteria</taxon>
        <taxon>Burkholderiales</taxon>
        <taxon>Comamonadaceae</taxon>
        <taxon>Ramlibacter</taxon>
    </lineage>
</organism>
<dbReference type="AlphaFoldDB" id="A0A934Q0W8"/>
<evidence type="ECO:0000313" key="2">
    <source>
        <dbReference type="Proteomes" id="UP000617041"/>
    </source>
</evidence>
<sequence>MKRSPSSSHRWLAWLLVVLLAGCGGGGGGDATTPTADTSTPPPATGIDGPVIAGANVLRVVIDSGVNKGAINVPYVTVTVCVPGSTTCLDIDHVLVDTGSTGLRLSAAAVASLALPGVTTNAGNPAAECAQFASGFAWGSVKRADIRLGSQTAPGVSVQVINDPAFPTVPPSCTNTGGDIHGNGDAKGILGVGQFVQDCGSACDIGPGVPAVYFGCPASGCGVGTVAVASQVTNPVARLPADNNGVVLVLPAVPPGGAPRVTGSLLLGIGTQANNQLGTATVMTTDARGYFSTTYNGVAYPRSFIDSGSNGFFFTDAGLPECSVSTDFYCPPTATTLTATQVGQNGASRQVEFFVEGVDPLPATTTAAHIGGDPGPSLTQSFDWGLPFFFGRSVFTAISGQQTPGGAGPYFAW</sequence>
<reference evidence="1" key="1">
    <citation type="submission" date="2020-12" db="EMBL/GenBank/DDBJ databases">
        <title>Ramlibacter sp. nov., isolated from a freshwater alga, Cryptomonas.</title>
        <authorList>
            <person name="Kim H.M."/>
            <person name="Jeon C.O."/>
        </authorList>
    </citation>
    <scope>NUCLEOTIDE SEQUENCE</scope>
    <source>
        <strain evidence="1">CrO1</strain>
    </source>
</reference>
<protein>
    <submittedName>
        <fullName evidence="1">DUF3443 family protein</fullName>
    </submittedName>
</protein>
<accession>A0A934Q0W8</accession>
<dbReference type="RefSeq" id="WP_200788016.1">
    <property type="nucleotide sequence ID" value="NZ_JAEDAO010000001.1"/>
</dbReference>
<dbReference type="EMBL" id="JAEDAO010000001">
    <property type="protein sequence ID" value="MBK0393058.1"/>
    <property type="molecule type" value="Genomic_DNA"/>
</dbReference>
<comment type="caution">
    <text evidence="1">The sequence shown here is derived from an EMBL/GenBank/DDBJ whole genome shotgun (WGS) entry which is preliminary data.</text>
</comment>
<name>A0A934Q0W8_9BURK</name>
<dbReference type="InterPro" id="IPR021847">
    <property type="entry name" value="DUF3443"/>
</dbReference>
<keyword evidence="2" id="KW-1185">Reference proteome</keyword>